<dbReference type="PROSITE" id="PS01031">
    <property type="entry name" value="SHSP"/>
    <property type="match status" value="1"/>
</dbReference>
<dbReference type="GO" id="GO:0009408">
    <property type="term" value="P:response to heat"/>
    <property type="evidence" value="ECO:0007669"/>
    <property type="project" value="TreeGrafter"/>
</dbReference>
<dbReference type="InterPro" id="IPR002068">
    <property type="entry name" value="A-crystallin/Hsp20_dom"/>
</dbReference>
<dbReference type="GO" id="GO:0042026">
    <property type="term" value="P:protein refolding"/>
    <property type="evidence" value="ECO:0007669"/>
    <property type="project" value="TreeGrafter"/>
</dbReference>
<feature type="domain" description="SHSP" evidence="4">
    <location>
        <begin position="80"/>
        <end position="190"/>
    </location>
</feature>
<gene>
    <name evidence="5" type="primary">HSPB1_0</name>
    <name evidence="5" type="ORF">N1851_020340</name>
</gene>
<reference evidence="5" key="1">
    <citation type="journal article" date="2023" name="Front. Mar. Sci.">
        <title>A new Merluccius polli reference genome to investigate the effects of global change in West African waters.</title>
        <authorList>
            <person name="Mateo J.L."/>
            <person name="Blanco-Fernandez C."/>
            <person name="Garcia-Vazquez E."/>
            <person name="Machado-Schiaffino G."/>
        </authorList>
    </citation>
    <scope>NUCLEOTIDE SEQUENCE</scope>
    <source>
        <strain evidence="5">C29</strain>
        <tissue evidence="5">Fin</tissue>
    </source>
</reference>
<dbReference type="Gene3D" id="2.60.40.790">
    <property type="match status" value="1"/>
</dbReference>
<accession>A0AA47NX33</accession>
<dbReference type="AlphaFoldDB" id="A0AA47NX33"/>
<dbReference type="GO" id="GO:0005737">
    <property type="term" value="C:cytoplasm"/>
    <property type="evidence" value="ECO:0007669"/>
    <property type="project" value="TreeGrafter"/>
</dbReference>
<evidence type="ECO:0000256" key="3">
    <source>
        <dbReference type="SAM" id="MobiDB-lite"/>
    </source>
</evidence>
<protein>
    <submittedName>
        <fullName evidence="5">Heat shock protein beta-1</fullName>
    </submittedName>
</protein>
<dbReference type="GO" id="GO:0005634">
    <property type="term" value="C:nucleus"/>
    <property type="evidence" value="ECO:0007669"/>
    <property type="project" value="TreeGrafter"/>
</dbReference>
<keyword evidence="5" id="KW-0346">Stress response</keyword>
<sequence>MADQVAVESAHREDSKDQTSWYPLRTWWRPYWLFNQDFGQPLIPEPGDLWWGTDRLQSGGSSGRPWPECTSSPFIVPLQSGSRYGRPPGPAGGQGELYMWRVVLDVAHFAPAEISISTADGALEIRGKHNERSDEHGFIARCFTRKYRLPLGIDLSKLTSVLSGDGILCVEAPLTDFTAPANIVIPIQVEREATELLEGEKEPEDSSASAPEDPGSTGPELPAEVTDHGEAPLAGVEAPTGSTMGEPPQHDVGREQEDTKEEEEVKEEEVKEEKEEVKDEEEVKEKEEVKDEEEVKEEKEEVKKEEEARGEVAEESHSSAAGVGLGPENPPELIEHHKAPEESPESSESPGTTPSHQEEEAGSVLLEAQPAESSGDAAVKVAQTDEPKEGESPSNQDTSQEPLAADTEREHPE</sequence>
<name>A0AA47NX33_MERPO</name>
<dbReference type="Proteomes" id="UP001174136">
    <property type="component" value="Unassembled WGS sequence"/>
</dbReference>
<feature type="compositionally biased region" description="Polar residues" evidence="3">
    <location>
        <begin position="392"/>
        <end position="401"/>
    </location>
</feature>
<evidence type="ECO:0000313" key="5">
    <source>
        <dbReference type="EMBL" id="KAK0141981.1"/>
    </source>
</evidence>
<dbReference type="EMBL" id="JAOPHQ010003716">
    <property type="protein sequence ID" value="KAK0141981.1"/>
    <property type="molecule type" value="Genomic_DNA"/>
</dbReference>
<evidence type="ECO:0000259" key="4">
    <source>
        <dbReference type="PROSITE" id="PS01031"/>
    </source>
</evidence>
<keyword evidence="6" id="KW-1185">Reference proteome</keyword>
<dbReference type="SUPFAM" id="SSF49764">
    <property type="entry name" value="HSP20-like chaperones"/>
    <property type="match status" value="1"/>
</dbReference>
<feature type="compositionally biased region" description="Basic and acidic residues" evidence="3">
    <location>
        <begin position="248"/>
        <end position="257"/>
    </location>
</feature>
<dbReference type="InterPro" id="IPR001436">
    <property type="entry name" value="Alpha-crystallin/sHSP_animal"/>
</dbReference>
<feature type="region of interest" description="Disordered" evidence="3">
    <location>
        <begin position="197"/>
        <end position="413"/>
    </location>
</feature>
<comment type="similarity">
    <text evidence="1 2">Belongs to the small heat shock protein (HSP20) family.</text>
</comment>
<evidence type="ECO:0000256" key="1">
    <source>
        <dbReference type="PROSITE-ProRule" id="PRU00285"/>
    </source>
</evidence>
<evidence type="ECO:0000313" key="6">
    <source>
        <dbReference type="Proteomes" id="UP001174136"/>
    </source>
</evidence>
<evidence type="ECO:0000256" key="2">
    <source>
        <dbReference type="RuleBase" id="RU003616"/>
    </source>
</evidence>
<dbReference type="InterPro" id="IPR008978">
    <property type="entry name" value="HSP20-like_chaperone"/>
</dbReference>
<dbReference type="PRINTS" id="PR00299">
    <property type="entry name" value="ACRYSTALLIN"/>
</dbReference>
<dbReference type="GO" id="GO:0051082">
    <property type="term" value="F:unfolded protein binding"/>
    <property type="evidence" value="ECO:0007669"/>
    <property type="project" value="TreeGrafter"/>
</dbReference>
<dbReference type="PANTHER" id="PTHR45640:SF7">
    <property type="entry name" value="HEAT SHOCK PROTEIN BETA-1"/>
    <property type="match status" value="1"/>
</dbReference>
<dbReference type="GO" id="GO:0043066">
    <property type="term" value="P:negative regulation of apoptotic process"/>
    <property type="evidence" value="ECO:0007669"/>
    <property type="project" value="TreeGrafter"/>
</dbReference>
<organism evidence="5 6">
    <name type="scientific">Merluccius polli</name>
    <name type="common">Benguela hake</name>
    <name type="synonym">Merluccius cadenati</name>
    <dbReference type="NCBI Taxonomy" id="89951"/>
    <lineage>
        <taxon>Eukaryota</taxon>
        <taxon>Metazoa</taxon>
        <taxon>Chordata</taxon>
        <taxon>Craniata</taxon>
        <taxon>Vertebrata</taxon>
        <taxon>Euteleostomi</taxon>
        <taxon>Actinopterygii</taxon>
        <taxon>Neopterygii</taxon>
        <taxon>Teleostei</taxon>
        <taxon>Neoteleostei</taxon>
        <taxon>Acanthomorphata</taxon>
        <taxon>Zeiogadaria</taxon>
        <taxon>Gadariae</taxon>
        <taxon>Gadiformes</taxon>
        <taxon>Gadoidei</taxon>
        <taxon>Merlucciidae</taxon>
        <taxon>Merluccius</taxon>
    </lineage>
</organism>
<dbReference type="Pfam" id="PF00011">
    <property type="entry name" value="HSP20"/>
    <property type="match status" value="1"/>
</dbReference>
<comment type="caution">
    <text evidence="5">The sequence shown here is derived from an EMBL/GenBank/DDBJ whole genome shotgun (WGS) entry which is preliminary data.</text>
</comment>
<feature type="compositionally biased region" description="Basic and acidic residues" evidence="3">
    <location>
        <begin position="296"/>
        <end position="317"/>
    </location>
</feature>
<feature type="compositionally biased region" description="Basic and acidic residues" evidence="3">
    <location>
        <begin position="268"/>
        <end position="289"/>
    </location>
</feature>
<dbReference type="PANTHER" id="PTHR45640">
    <property type="entry name" value="HEAT SHOCK PROTEIN HSP-12.2-RELATED"/>
    <property type="match status" value="1"/>
</dbReference>
<proteinExistence type="inferred from homology"/>
<feature type="compositionally biased region" description="Acidic residues" evidence="3">
    <location>
        <begin position="258"/>
        <end position="267"/>
    </location>
</feature>